<dbReference type="RefSeq" id="WP_248102880.1">
    <property type="nucleotide sequence ID" value="NZ_CP096120.1"/>
</dbReference>
<sequence>MFSQQTFAVTENELQKIIECKSDYDTYEEVWDNHKTILKKLGWTDTSDPDSITIYTYEHIKPIEIFNKSTQKIGILGGGIVAYFPKEETQPLSQLLNISNDPKLESTQFFVGEKLINSQKETKYKITVHKKIIMIGLDDIAIGCNFQFDHDEVEKRARFEQ</sequence>
<gene>
    <name evidence="1" type="ORF">MZO21_01425</name>
</gene>
<dbReference type="GeneID" id="86887629"/>
<keyword evidence="2" id="KW-1185">Reference proteome</keyword>
<evidence type="ECO:0000313" key="1">
    <source>
        <dbReference type="EMBL" id="UPO23531.1"/>
    </source>
</evidence>
<accession>A0ABY4JVR0</accession>
<protein>
    <recommendedName>
        <fullName evidence="3">Profilin</fullName>
    </recommendedName>
</protein>
<evidence type="ECO:0008006" key="3">
    <source>
        <dbReference type="Google" id="ProtNLM"/>
    </source>
</evidence>
<evidence type="ECO:0000313" key="2">
    <source>
        <dbReference type="Proteomes" id="UP000831422"/>
    </source>
</evidence>
<dbReference type="EMBL" id="CP096120">
    <property type="protein sequence ID" value="UPO23531.1"/>
    <property type="molecule type" value="Genomic_DNA"/>
</dbReference>
<name>A0ABY4JVR0_9GAMM</name>
<reference evidence="1 2" key="1">
    <citation type="submission" date="2022-04" db="EMBL/GenBank/DDBJ databases">
        <title>Occurrence of NDM-1-producing Shewanella putrefaciens and Acinetobacter portensis in a dairy farm from China.</title>
        <authorList>
            <person name="Li R."/>
            <person name="Zhang L."/>
        </authorList>
    </citation>
    <scope>NUCLEOTIDE SEQUENCE [LARGE SCALE GENOMIC DNA]</scope>
    <source>
        <strain evidence="1 2">JNE5</strain>
    </source>
</reference>
<dbReference type="Proteomes" id="UP000831422">
    <property type="component" value="Chromosome"/>
</dbReference>
<organism evidence="1 2">
    <name type="scientific">Acinetobacter portensis</name>
    <dbReference type="NCBI Taxonomy" id="1839785"/>
    <lineage>
        <taxon>Bacteria</taxon>
        <taxon>Pseudomonadati</taxon>
        <taxon>Pseudomonadota</taxon>
        <taxon>Gammaproteobacteria</taxon>
        <taxon>Moraxellales</taxon>
        <taxon>Moraxellaceae</taxon>
        <taxon>Acinetobacter</taxon>
    </lineage>
</organism>
<proteinExistence type="predicted"/>